<dbReference type="EMBL" id="JARGYT010000003">
    <property type="protein sequence ID" value="MDZ5761750.1"/>
    <property type="molecule type" value="Genomic_DNA"/>
</dbReference>
<dbReference type="RefSeq" id="WP_322497260.1">
    <property type="nucleotide sequence ID" value="NZ_JARGYT010000003.1"/>
</dbReference>
<comment type="caution">
    <text evidence="10">The sequence shown here is derived from an EMBL/GenBank/DDBJ whole genome shotgun (WGS) entry which is preliminary data.</text>
</comment>
<dbReference type="InterPro" id="IPR001093">
    <property type="entry name" value="IMP_DH_GMPRt"/>
</dbReference>
<dbReference type="PANTHER" id="PTHR11911">
    <property type="entry name" value="INOSINE-5-MONOPHOSPHATE DEHYDROGENASE RELATED"/>
    <property type="match status" value="1"/>
</dbReference>
<evidence type="ECO:0000256" key="5">
    <source>
        <dbReference type="ARBA" id="ARBA00022958"/>
    </source>
</evidence>
<reference evidence="10 11" key="1">
    <citation type="submission" date="2023-02" db="EMBL/GenBank/DDBJ databases">
        <title>Host association and intracellularity evolved multiple times independently in the Rickettsiales.</title>
        <authorList>
            <person name="Castelli M."/>
            <person name="Nardi T."/>
            <person name="Gammuto L."/>
            <person name="Bellinzona G."/>
            <person name="Sabaneyeva E."/>
            <person name="Potekhin A."/>
            <person name="Serra V."/>
            <person name="Petroni G."/>
            <person name="Sassera D."/>
        </authorList>
    </citation>
    <scope>NUCLEOTIDE SEQUENCE [LARGE SCALE GENOMIC DNA]</scope>
    <source>
        <strain evidence="10 11">BOD18</strain>
    </source>
</reference>
<sequence>MDTNLIERHLSFDDVLLVPQESNILPNEVSLKTKLTKNITLNIPIMSAAMDTVTDSNMAIAVALSGGIGTIHRNFAIEEQSQQVMMVKQFQVNHNEHQDALLDNSERLRVAAAIGTSNDDIVRAEKLIEAGADVIVVDTAHGHSTKVLKIIKTIKEVLGNIAIIAGNIATESAAYYLIEAGVEAVKVGIGPGSICTTRIISGVGVPQFSAIQAVAKACTASNVTLIADGGIKGSGDIAKAIGAGADLVMIGSLLAGTDESPGNIIDIDGKKYKYYRGMGSLGAIKAGAHDRYSQSDKVKSGKFVPEGVEGYTSYKGSTADVIYYLLGGLRSAMGYTGKADIENMKGKCKFVQITTSGIKESHVHSLNSFKDAPNYTSS</sequence>
<dbReference type="InterPro" id="IPR015875">
    <property type="entry name" value="IMP_DH/GMP_Rdtase_CS"/>
</dbReference>
<dbReference type="SUPFAM" id="SSF51412">
    <property type="entry name" value="Inosine monophosphate dehydrogenase (IMPDH)"/>
    <property type="match status" value="1"/>
</dbReference>
<evidence type="ECO:0000256" key="8">
    <source>
        <dbReference type="ARBA" id="ARBA00048028"/>
    </source>
</evidence>
<comment type="similarity">
    <text evidence="2">Belongs to the IMPDH/GMPR family.</text>
</comment>
<dbReference type="PROSITE" id="PS00487">
    <property type="entry name" value="IMP_DH_GMP_RED"/>
    <property type="match status" value="1"/>
</dbReference>
<keyword evidence="3" id="KW-0332">GMP biosynthesis</keyword>
<feature type="domain" description="IMP dehydrogenase/GMP reductase" evidence="9">
    <location>
        <begin position="10"/>
        <end position="364"/>
    </location>
</feature>
<comment type="cofactor">
    <cofactor evidence="1">
        <name>K(+)</name>
        <dbReference type="ChEBI" id="CHEBI:29103"/>
    </cofactor>
</comment>
<keyword evidence="7" id="KW-0520">NAD</keyword>
<evidence type="ECO:0000256" key="3">
    <source>
        <dbReference type="ARBA" id="ARBA00022749"/>
    </source>
</evidence>
<evidence type="ECO:0000256" key="6">
    <source>
        <dbReference type="ARBA" id="ARBA00023002"/>
    </source>
</evidence>
<comment type="catalytic activity">
    <reaction evidence="8">
        <text>IMP + NAD(+) + H2O = XMP + NADH + H(+)</text>
        <dbReference type="Rhea" id="RHEA:11708"/>
        <dbReference type="ChEBI" id="CHEBI:15377"/>
        <dbReference type="ChEBI" id="CHEBI:15378"/>
        <dbReference type="ChEBI" id="CHEBI:57464"/>
        <dbReference type="ChEBI" id="CHEBI:57540"/>
        <dbReference type="ChEBI" id="CHEBI:57945"/>
        <dbReference type="ChEBI" id="CHEBI:58053"/>
        <dbReference type="EC" id="1.1.1.205"/>
    </reaction>
</comment>
<keyword evidence="6" id="KW-0560">Oxidoreductase</keyword>
<dbReference type="SMART" id="SM01240">
    <property type="entry name" value="IMPDH"/>
    <property type="match status" value="1"/>
</dbReference>
<dbReference type="PANTHER" id="PTHR11911:SF111">
    <property type="entry name" value="INOSINE-5'-MONOPHOSPHATE DEHYDROGENASE"/>
    <property type="match status" value="1"/>
</dbReference>
<gene>
    <name evidence="10" type="ORF">Cyrtocomes_00108</name>
</gene>
<dbReference type="Pfam" id="PF00478">
    <property type="entry name" value="IMPDH"/>
    <property type="match status" value="1"/>
</dbReference>
<evidence type="ECO:0000256" key="1">
    <source>
        <dbReference type="ARBA" id="ARBA00001958"/>
    </source>
</evidence>
<evidence type="ECO:0000256" key="4">
    <source>
        <dbReference type="ARBA" id="ARBA00022755"/>
    </source>
</evidence>
<dbReference type="Proteomes" id="UP001293791">
    <property type="component" value="Unassembled WGS sequence"/>
</dbReference>
<proteinExistence type="inferred from homology"/>
<dbReference type="InterPro" id="IPR005990">
    <property type="entry name" value="IMP_DH"/>
</dbReference>
<evidence type="ECO:0000259" key="9">
    <source>
        <dbReference type="Pfam" id="PF00478"/>
    </source>
</evidence>
<dbReference type="CDD" id="cd00381">
    <property type="entry name" value="IMPDH"/>
    <property type="match status" value="1"/>
</dbReference>
<evidence type="ECO:0000313" key="11">
    <source>
        <dbReference type="Proteomes" id="UP001293791"/>
    </source>
</evidence>
<accession>A0ABU5L782</accession>
<evidence type="ECO:0000256" key="7">
    <source>
        <dbReference type="ARBA" id="ARBA00023027"/>
    </source>
</evidence>
<keyword evidence="4" id="KW-0658">Purine biosynthesis</keyword>
<protein>
    <submittedName>
        <fullName evidence="10">Inosine-5'-monophosphate dehydrogenase</fullName>
    </submittedName>
</protein>
<organism evidence="10 11">
    <name type="scientific">Candidatus Cyrtobacter comes</name>
    <dbReference type="NCBI Taxonomy" id="675776"/>
    <lineage>
        <taxon>Bacteria</taxon>
        <taxon>Pseudomonadati</taxon>
        <taxon>Pseudomonadota</taxon>
        <taxon>Alphaproteobacteria</taxon>
        <taxon>Rickettsiales</taxon>
        <taxon>Candidatus Midichloriaceae</taxon>
        <taxon>Candidatus Cyrtobacter</taxon>
    </lineage>
</organism>
<keyword evidence="11" id="KW-1185">Reference proteome</keyword>
<evidence type="ECO:0000313" key="10">
    <source>
        <dbReference type="EMBL" id="MDZ5761750.1"/>
    </source>
</evidence>
<dbReference type="Gene3D" id="3.20.20.70">
    <property type="entry name" value="Aldolase class I"/>
    <property type="match status" value="2"/>
</dbReference>
<evidence type="ECO:0000256" key="2">
    <source>
        <dbReference type="ARBA" id="ARBA00005502"/>
    </source>
</evidence>
<keyword evidence="5" id="KW-0630">Potassium</keyword>
<name>A0ABU5L782_9RICK</name>
<dbReference type="InterPro" id="IPR013785">
    <property type="entry name" value="Aldolase_TIM"/>
</dbReference>